<evidence type="ECO:0000313" key="3">
    <source>
        <dbReference type="EMBL" id="SDJ33861.1"/>
    </source>
</evidence>
<dbReference type="SUPFAM" id="SSF75304">
    <property type="entry name" value="Amidase signature (AS) enzymes"/>
    <property type="match status" value="1"/>
</dbReference>
<dbReference type="InterPro" id="IPR023631">
    <property type="entry name" value="Amidase_dom"/>
</dbReference>
<dbReference type="AlphaFoldDB" id="A0A1G8SXE4"/>
<reference evidence="4" key="1">
    <citation type="submission" date="2016-10" db="EMBL/GenBank/DDBJ databases">
        <authorList>
            <person name="Varghese N."/>
            <person name="Submissions S."/>
        </authorList>
    </citation>
    <scope>NUCLEOTIDE SEQUENCE [LARGE SCALE GENOMIC DNA]</scope>
    <source>
        <strain evidence="4">DSM 4771</strain>
    </source>
</reference>
<dbReference type="InterPro" id="IPR000120">
    <property type="entry name" value="Amidase"/>
</dbReference>
<accession>A0A1G8SXE4</accession>
<organism evidence="3 4">
    <name type="scientific">Salimicrobium halophilum</name>
    <dbReference type="NCBI Taxonomy" id="86666"/>
    <lineage>
        <taxon>Bacteria</taxon>
        <taxon>Bacillati</taxon>
        <taxon>Bacillota</taxon>
        <taxon>Bacilli</taxon>
        <taxon>Bacillales</taxon>
        <taxon>Bacillaceae</taxon>
        <taxon>Salimicrobium</taxon>
    </lineage>
</organism>
<dbReference type="PANTHER" id="PTHR11895">
    <property type="entry name" value="TRANSAMIDASE"/>
    <property type="match status" value="1"/>
</dbReference>
<proteinExistence type="inferred from homology"/>
<dbReference type="PANTHER" id="PTHR11895:SF7">
    <property type="entry name" value="GLUTAMYL-TRNA(GLN) AMIDOTRANSFERASE SUBUNIT A, MITOCHONDRIAL"/>
    <property type="match status" value="1"/>
</dbReference>
<protein>
    <submittedName>
        <fullName evidence="3">Amidase</fullName>
    </submittedName>
</protein>
<dbReference type="STRING" id="86666.SAMN04490247_1576"/>
<dbReference type="Pfam" id="PF01425">
    <property type="entry name" value="Amidase"/>
    <property type="match status" value="1"/>
</dbReference>
<dbReference type="RefSeq" id="WP_093193329.1">
    <property type="nucleotide sequence ID" value="NZ_FNEV01000004.1"/>
</dbReference>
<evidence type="ECO:0000259" key="2">
    <source>
        <dbReference type="Pfam" id="PF01425"/>
    </source>
</evidence>
<dbReference type="GO" id="GO:0003824">
    <property type="term" value="F:catalytic activity"/>
    <property type="evidence" value="ECO:0007669"/>
    <property type="project" value="InterPro"/>
</dbReference>
<evidence type="ECO:0000313" key="4">
    <source>
        <dbReference type="Proteomes" id="UP000199225"/>
    </source>
</evidence>
<comment type="similarity">
    <text evidence="1">Belongs to the amidase family.</text>
</comment>
<name>A0A1G8SXE4_9BACI</name>
<dbReference type="Proteomes" id="UP000199225">
    <property type="component" value="Unassembled WGS sequence"/>
</dbReference>
<dbReference type="PROSITE" id="PS00571">
    <property type="entry name" value="AMIDASES"/>
    <property type="match status" value="1"/>
</dbReference>
<dbReference type="OrthoDB" id="9811471at2"/>
<evidence type="ECO:0000256" key="1">
    <source>
        <dbReference type="ARBA" id="ARBA00009199"/>
    </source>
</evidence>
<dbReference type="Gene3D" id="3.90.1300.10">
    <property type="entry name" value="Amidase signature (AS) domain"/>
    <property type="match status" value="1"/>
</dbReference>
<keyword evidence="4" id="KW-1185">Reference proteome</keyword>
<feature type="domain" description="Amidase" evidence="2">
    <location>
        <begin position="52"/>
        <end position="442"/>
    </location>
</feature>
<sequence>MYIKELMDMDGLGQLKMIENGALSKEEVTAHYRTITEQRNPSLNAIVHDVEKAEYDASGFFKGLPFLIKDLNAVKGAPLTYGSKVMDGFIAPADDELVRRYKKAGLHITGKTNTPEFGFTPATESQFLGETINPWDPERSPGGSSGGAAVAVATGMAPFAHGSDGGGSIRIPASNTGTFGFKPTRGRSPLTMYLNSLSVQHAITTSVRDSAALLDAIEGPVPGTGYSMPPKEQSFLEASNESPGRLKIAYAPYIPGAISIEEDVQGVIRETARKCEALGHEVEEVYPDFDHDGMMEAYLYLWVIGGALSVEKAAAANNRTAEAPHIERMLSTLRQKAAGYSALDYERAREKVFQETEKIDRFFKTYDVLLNPVNHTKALPLGCYNGEEKTIDEILAVSEVYAYVAPIANMTGQPAMSVPLYWTKENLPIGSHFSARHGRDDVLFQLARQLEDAYPWSGKYKEIRE</sequence>
<gene>
    <name evidence="3" type="ORF">SAMN04490247_1576</name>
</gene>
<dbReference type="InterPro" id="IPR020556">
    <property type="entry name" value="Amidase_CS"/>
</dbReference>
<dbReference type="InterPro" id="IPR036928">
    <property type="entry name" value="AS_sf"/>
</dbReference>
<dbReference type="EMBL" id="FNEV01000004">
    <property type="protein sequence ID" value="SDJ33861.1"/>
    <property type="molecule type" value="Genomic_DNA"/>
</dbReference>